<gene>
    <name evidence="1" type="ORF">Cgig2_024137</name>
</gene>
<reference evidence="1" key="1">
    <citation type="submission" date="2022-04" db="EMBL/GenBank/DDBJ databases">
        <title>Carnegiea gigantea Genome sequencing and assembly v2.</title>
        <authorList>
            <person name="Copetti D."/>
            <person name="Sanderson M.J."/>
            <person name="Burquez A."/>
            <person name="Wojciechowski M.F."/>
        </authorList>
    </citation>
    <scope>NUCLEOTIDE SEQUENCE</scope>
    <source>
        <strain evidence="1">SGP5-SGP5p</strain>
        <tissue evidence="1">Aerial part</tissue>
    </source>
</reference>
<comment type="caution">
    <text evidence="1">The sequence shown here is derived from an EMBL/GenBank/DDBJ whole genome shotgun (WGS) entry which is preliminary data.</text>
</comment>
<name>A0A9Q1JNK4_9CARY</name>
<accession>A0A9Q1JNK4</accession>
<proteinExistence type="predicted"/>
<keyword evidence="2" id="KW-1185">Reference proteome</keyword>
<evidence type="ECO:0000313" key="1">
    <source>
        <dbReference type="EMBL" id="KAJ8426335.1"/>
    </source>
</evidence>
<dbReference type="EMBL" id="JAKOGI010001310">
    <property type="protein sequence ID" value="KAJ8426335.1"/>
    <property type="molecule type" value="Genomic_DNA"/>
</dbReference>
<protein>
    <submittedName>
        <fullName evidence="1">Uncharacterized protein</fullName>
    </submittedName>
</protein>
<evidence type="ECO:0000313" key="2">
    <source>
        <dbReference type="Proteomes" id="UP001153076"/>
    </source>
</evidence>
<dbReference type="Proteomes" id="UP001153076">
    <property type="component" value="Unassembled WGS sequence"/>
</dbReference>
<organism evidence="1 2">
    <name type="scientific">Carnegiea gigantea</name>
    <dbReference type="NCBI Taxonomy" id="171969"/>
    <lineage>
        <taxon>Eukaryota</taxon>
        <taxon>Viridiplantae</taxon>
        <taxon>Streptophyta</taxon>
        <taxon>Embryophyta</taxon>
        <taxon>Tracheophyta</taxon>
        <taxon>Spermatophyta</taxon>
        <taxon>Magnoliopsida</taxon>
        <taxon>eudicotyledons</taxon>
        <taxon>Gunneridae</taxon>
        <taxon>Pentapetalae</taxon>
        <taxon>Caryophyllales</taxon>
        <taxon>Cactineae</taxon>
        <taxon>Cactaceae</taxon>
        <taxon>Cactoideae</taxon>
        <taxon>Echinocereeae</taxon>
        <taxon>Carnegiea</taxon>
    </lineage>
</organism>
<sequence>METIKRTTIKLSSLELLGVVPVVTPSNATIVISPASESQEKVAQCARDINCGSEFIERPKYKANDPARDLSIQLLEKFSLVTTFARETTLQLFRGNSESYTCPTCCFPKAALNNVQKVSDKIHVQDDRLESAFLYSEGWVVDLETLKKRAFYGGIAHELRKSTLVNNGDVFSTVTWKTNHSNGSRTDIRAFTQLSQSTPG</sequence>
<dbReference type="OrthoDB" id="10264062at2759"/>
<dbReference type="AlphaFoldDB" id="A0A9Q1JNK4"/>